<feature type="region of interest" description="Disordered" evidence="6">
    <location>
        <begin position="305"/>
        <end position="333"/>
    </location>
</feature>
<feature type="transmembrane region" description="Helical" evidence="7">
    <location>
        <begin position="27"/>
        <end position="49"/>
    </location>
</feature>
<evidence type="ECO:0000313" key="10">
    <source>
        <dbReference type="Proteomes" id="UP000800038"/>
    </source>
</evidence>
<proteinExistence type="inferred from homology"/>
<dbReference type="GO" id="GO:0016020">
    <property type="term" value="C:membrane"/>
    <property type="evidence" value="ECO:0007669"/>
    <property type="project" value="UniProtKB-SubCell"/>
</dbReference>
<protein>
    <recommendedName>
        <fullName evidence="8">Rhodopsin domain-containing protein</fullName>
    </recommendedName>
</protein>
<dbReference type="Pfam" id="PF20684">
    <property type="entry name" value="Fung_rhodopsin"/>
    <property type="match status" value="1"/>
</dbReference>
<comment type="subcellular location">
    <subcellularLocation>
        <location evidence="1">Membrane</location>
        <topology evidence="1">Multi-pass membrane protein</topology>
    </subcellularLocation>
</comment>
<dbReference type="InterPro" id="IPR052337">
    <property type="entry name" value="SAT4-like"/>
</dbReference>
<reference evidence="9" key="1">
    <citation type="journal article" date="2020" name="Stud. Mycol.">
        <title>101 Dothideomycetes genomes: a test case for predicting lifestyles and emergence of pathogens.</title>
        <authorList>
            <person name="Haridas S."/>
            <person name="Albert R."/>
            <person name="Binder M."/>
            <person name="Bloem J."/>
            <person name="Labutti K."/>
            <person name="Salamov A."/>
            <person name="Andreopoulos B."/>
            <person name="Baker S."/>
            <person name="Barry K."/>
            <person name="Bills G."/>
            <person name="Bluhm B."/>
            <person name="Cannon C."/>
            <person name="Castanera R."/>
            <person name="Culley D."/>
            <person name="Daum C."/>
            <person name="Ezra D."/>
            <person name="Gonzalez J."/>
            <person name="Henrissat B."/>
            <person name="Kuo A."/>
            <person name="Liang C."/>
            <person name="Lipzen A."/>
            <person name="Lutzoni F."/>
            <person name="Magnuson J."/>
            <person name="Mondo S."/>
            <person name="Nolan M."/>
            <person name="Ohm R."/>
            <person name="Pangilinan J."/>
            <person name="Park H.-J."/>
            <person name="Ramirez L."/>
            <person name="Alfaro M."/>
            <person name="Sun H."/>
            <person name="Tritt A."/>
            <person name="Yoshinaga Y."/>
            <person name="Zwiers L.-H."/>
            <person name="Turgeon B."/>
            <person name="Goodwin S."/>
            <person name="Spatafora J."/>
            <person name="Crous P."/>
            <person name="Grigoriev I."/>
        </authorList>
    </citation>
    <scope>NUCLEOTIDE SEQUENCE</scope>
    <source>
        <strain evidence="9">CBS 161.51</strain>
    </source>
</reference>
<evidence type="ECO:0000256" key="2">
    <source>
        <dbReference type="ARBA" id="ARBA00022692"/>
    </source>
</evidence>
<dbReference type="Proteomes" id="UP000800038">
    <property type="component" value="Unassembled WGS sequence"/>
</dbReference>
<feature type="transmembrane region" description="Helical" evidence="7">
    <location>
        <begin position="259"/>
        <end position="283"/>
    </location>
</feature>
<feature type="compositionally biased region" description="Polar residues" evidence="6">
    <location>
        <begin position="305"/>
        <end position="323"/>
    </location>
</feature>
<sequence>MVRLPPTEIILAWPSPNYVNPVTRGPALIIVNAVFSFLVVVTVGLRLYTRLVLRRWFGLDDIFIILALVFTLGLTTIVILANQEYGWDRHIWDIPFSYFEPAAKIAMAAKVVFTGAATFTRLSLHCFYYRLISDSGGKIWFKWLVHVNVAYTIAIAISFPFIAVFLCTPVRNYWTIGAPVDSCLDEGVATIVCGVISCIADFVTTVTPIPLIMGLQMPLRQKLAVAVLFAFGLIVTAAGIVRTWFIYRSLVGEYDTTWYAYPLWIAAAVEIDLGVICASAPVLRPLLSKIPFSLSSTLSRGISFKKSTGHSSNTQKPSAASSSRKAEAPLSVPELASDKGQSYELKHWVDAEMSLMVDGSEDGSEQDILADGSEQAILKEAAPPKKSIVRVLGKLKGSTEDAKEDMPITRTSEVRLQNDPASVRSSRRLSRHSTSLVEHRTASKPPCLPAPTARGQ</sequence>
<keyword evidence="3 7" id="KW-1133">Transmembrane helix</keyword>
<evidence type="ECO:0000259" key="8">
    <source>
        <dbReference type="Pfam" id="PF20684"/>
    </source>
</evidence>
<evidence type="ECO:0000313" key="9">
    <source>
        <dbReference type="EMBL" id="KAF1936522.1"/>
    </source>
</evidence>
<comment type="similarity">
    <text evidence="5">Belongs to the SAT4 family.</text>
</comment>
<feature type="compositionally biased region" description="Basic and acidic residues" evidence="6">
    <location>
        <begin position="398"/>
        <end position="407"/>
    </location>
</feature>
<feature type="domain" description="Rhodopsin" evidence="8">
    <location>
        <begin position="45"/>
        <end position="289"/>
    </location>
</feature>
<dbReference type="EMBL" id="ML976183">
    <property type="protein sequence ID" value="KAF1936522.1"/>
    <property type="molecule type" value="Genomic_DNA"/>
</dbReference>
<evidence type="ECO:0000256" key="4">
    <source>
        <dbReference type="ARBA" id="ARBA00023136"/>
    </source>
</evidence>
<dbReference type="InterPro" id="IPR049326">
    <property type="entry name" value="Rhodopsin_dom_fungi"/>
</dbReference>
<feature type="transmembrane region" description="Helical" evidence="7">
    <location>
        <begin position="187"/>
        <end position="211"/>
    </location>
</feature>
<keyword evidence="10" id="KW-1185">Reference proteome</keyword>
<evidence type="ECO:0000256" key="3">
    <source>
        <dbReference type="ARBA" id="ARBA00022989"/>
    </source>
</evidence>
<feature type="region of interest" description="Disordered" evidence="6">
    <location>
        <begin position="398"/>
        <end position="456"/>
    </location>
</feature>
<feature type="transmembrane region" description="Helical" evidence="7">
    <location>
        <begin position="223"/>
        <end position="247"/>
    </location>
</feature>
<evidence type="ECO:0000256" key="6">
    <source>
        <dbReference type="SAM" id="MobiDB-lite"/>
    </source>
</evidence>
<dbReference type="OrthoDB" id="4525788at2759"/>
<evidence type="ECO:0000256" key="7">
    <source>
        <dbReference type="SAM" id="Phobius"/>
    </source>
</evidence>
<feature type="transmembrane region" description="Helical" evidence="7">
    <location>
        <begin position="143"/>
        <end position="167"/>
    </location>
</feature>
<name>A0A6A5S902_9PLEO</name>
<accession>A0A6A5S902</accession>
<keyword evidence="2 7" id="KW-0812">Transmembrane</keyword>
<organism evidence="9 10">
    <name type="scientific">Clathrospora elynae</name>
    <dbReference type="NCBI Taxonomy" id="706981"/>
    <lineage>
        <taxon>Eukaryota</taxon>
        <taxon>Fungi</taxon>
        <taxon>Dikarya</taxon>
        <taxon>Ascomycota</taxon>
        <taxon>Pezizomycotina</taxon>
        <taxon>Dothideomycetes</taxon>
        <taxon>Pleosporomycetidae</taxon>
        <taxon>Pleosporales</taxon>
        <taxon>Diademaceae</taxon>
        <taxon>Clathrospora</taxon>
    </lineage>
</organism>
<feature type="transmembrane region" description="Helical" evidence="7">
    <location>
        <begin position="61"/>
        <end position="81"/>
    </location>
</feature>
<evidence type="ECO:0000256" key="5">
    <source>
        <dbReference type="ARBA" id="ARBA00038359"/>
    </source>
</evidence>
<evidence type="ECO:0000256" key="1">
    <source>
        <dbReference type="ARBA" id="ARBA00004141"/>
    </source>
</evidence>
<dbReference type="PANTHER" id="PTHR33048:SF129">
    <property type="entry name" value="INTEGRAL MEMBRANE PROTEIN-RELATED"/>
    <property type="match status" value="1"/>
</dbReference>
<gene>
    <name evidence="9" type="ORF">EJ02DRAFT_82359</name>
</gene>
<dbReference type="AlphaFoldDB" id="A0A6A5S902"/>
<keyword evidence="4 7" id="KW-0472">Membrane</keyword>
<dbReference type="PANTHER" id="PTHR33048">
    <property type="entry name" value="PTH11-LIKE INTEGRAL MEMBRANE PROTEIN (AFU_ORTHOLOGUE AFUA_5G11245)"/>
    <property type="match status" value="1"/>
</dbReference>